<proteinExistence type="predicted"/>
<protein>
    <submittedName>
        <fullName evidence="1">Uncharacterized protein</fullName>
    </submittedName>
</protein>
<name>A0A5B7G9K8_PORTR</name>
<organism evidence="1 2">
    <name type="scientific">Portunus trituberculatus</name>
    <name type="common">Swimming crab</name>
    <name type="synonym">Neptunus trituberculatus</name>
    <dbReference type="NCBI Taxonomy" id="210409"/>
    <lineage>
        <taxon>Eukaryota</taxon>
        <taxon>Metazoa</taxon>
        <taxon>Ecdysozoa</taxon>
        <taxon>Arthropoda</taxon>
        <taxon>Crustacea</taxon>
        <taxon>Multicrustacea</taxon>
        <taxon>Malacostraca</taxon>
        <taxon>Eumalacostraca</taxon>
        <taxon>Eucarida</taxon>
        <taxon>Decapoda</taxon>
        <taxon>Pleocyemata</taxon>
        <taxon>Brachyura</taxon>
        <taxon>Eubrachyura</taxon>
        <taxon>Portunoidea</taxon>
        <taxon>Portunidae</taxon>
        <taxon>Portuninae</taxon>
        <taxon>Portunus</taxon>
    </lineage>
</organism>
<reference evidence="1 2" key="1">
    <citation type="submission" date="2019-05" db="EMBL/GenBank/DDBJ databases">
        <title>Another draft genome of Portunus trituberculatus and its Hox gene families provides insights of decapod evolution.</title>
        <authorList>
            <person name="Jeong J.-H."/>
            <person name="Song I."/>
            <person name="Kim S."/>
            <person name="Choi T."/>
            <person name="Kim D."/>
            <person name="Ryu S."/>
            <person name="Kim W."/>
        </authorList>
    </citation>
    <scope>NUCLEOTIDE SEQUENCE [LARGE SCALE GENOMIC DNA]</scope>
    <source>
        <tissue evidence="1">Muscle</tissue>
    </source>
</reference>
<dbReference type="AlphaFoldDB" id="A0A5B7G9K8"/>
<dbReference type="EMBL" id="VSRR010013274">
    <property type="protein sequence ID" value="MPC55552.1"/>
    <property type="molecule type" value="Genomic_DNA"/>
</dbReference>
<evidence type="ECO:0000313" key="1">
    <source>
        <dbReference type="EMBL" id="MPC55552.1"/>
    </source>
</evidence>
<keyword evidence="2" id="KW-1185">Reference proteome</keyword>
<sequence>MERLRQSGARFAVTGTEVSTGFMTPFTNIIEKTGDSQPPLHWCICIITRCCFPPLVESADWQN</sequence>
<gene>
    <name evidence="1" type="ORF">E2C01_049492</name>
</gene>
<comment type="caution">
    <text evidence="1">The sequence shown here is derived from an EMBL/GenBank/DDBJ whole genome shotgun (WGS) entry which is preliminary data.</text>
</comment>
<dbReference type="Proteomes" id="UP000324222">
    <property type="component" value="Unassembled WGS sequence"/>
</dbReference>
<evidence type="ECO:0000313" key="2">
    <source>
        <dbReference type="Proteomes" id="UP000324222"/>
    </source>
</evidence>
<accession>A0A5B7G9K8</accession>